<feature type="non-terminal residue" evidence="2">
    <location>
        <position position="98"/>
    </location>
</feature>
<evidence type="ECO:0000313" key="3">
    <source>
        <dbReference type="Proteomes" id="UP001195769"/>
    </source>
</evidence>
<keyword evidence="1" id="KW-0732">Signal</keyword>
<feature type="chain" id="PRO_5041994737" description="Secreted protein" evidence="1">
    <location>
        <begin position="16"/>
        <end position="98"/>
    </location>
</feature>
<feature type="signal peptide" evidence="1">
    <location>
        <begin position="1"/>
        <end position="15"/>
    </location>
</feature>
<dbReference type="RefSeq" id="XP_041228499.1">
    <property type="nucleotide sequence ID" value="XM_041361202.1"/>
</dbReference>
<evidence type="ECO:0000313" key="2">
    <source>
        <dbReference type="EMBL" id="KAG1902924.1"/>
    </source>
</evidence>
<proteinExistence type="predicted"/>
<dbReference type="EMBL" id="JABBWK010000015">
    <property type="protein sequence ID" value="KAG1902924.1"/>
    <property type="molecule type" value="Genomic_DNA"/>
</dbReference>
<dbReference type="AlphaFoldDB" id="A0AAD4HPM9"/>
<name>A0AAD4HPM9_9AGAM</name>
<dbReference type="GeneID" id="64655500"/>
<comment type="caution">
    <text evidence="2">The sequence shown here is derived from an EMBL/GenBank/DDBJ whole genome shotgun (WGS) entry which is preliminary data.</text>
</comment>
<dbReference type="Proteomes" id="UP001195769">
    <property type="component" value="Unassembled WGS sequence"/>
</dbReference>
<gene>
    <name evidence="2" type="ORF">F5891DRAFT_1021798</name>
</gene>
<keyword evidence="3" id="KW-1185">Reference proteome</keyword>
<accession>A0AAD4HPM9</accession>
<reference evidence="2" key="1">
    <citation type="journal article" date="2020" name="New Phytol.">
        <title>Comparative genomics reveals dynamic genome evolution in host specialist ectomycorrhizal fungi.</title>
        <authorList>
            <person name="Lofgren L.A."/>
            <person name="Nguyen N.H."/>
            <person name="Vilgalys R."/>
            <person name="Ruytinx J."/>
            <person name="Liao H.L."/>
            <person name="Branco S."/>
            <person name="Kuo A."/>
            <person name="LaButti K."/>
            <person name="Lipzen A."/>
            <person name="Andreopoulos W."/>
            <person name="Pangilinan J."/>
            <person name="Riley R."/>
            <person name="Hundley H."/>
            <person name="Na H."/>
            <person name="Barry K."/>
            <person name="Grigoriev I.V."/>
            <person name="Stajich J.E."/>
            <person name="Kennedy P.G."/>
        </authorList>
    </citation>
    <scope>NUCLEOTIDE SEQUENCE</scope>
    <source>
        <strain evidence="2">FC203</strain>
    </source>
</reference>
<evidence type="ECO:0000256" key="1">
    <source>
        <dbReference type="SAM" id="SignalP"/>
    </source>
</evidence>
<protein>
    <recommendedName>
        <fullName evidence="4">Secreted protein</fullName>
    </recommendedName>
</protein>
<organism evidence="2 3">
    <name type="scientific">Suillus fuscotomentosus</name>
    <dbReference type="NCBI Taxonomy" id="1912939"/>
    <lineage>
        <taxon>Eukaryota</taxon>
        <taxon>Fungi</taxon>
        <taxon>Dikarya</taxon>
        <taxon>Basidiomycota</taxon>
        <taxon>Agaricomycotina</taxon>
        <taxon>Agaricomycetes</taxon>
        <taxon>Agaricomycetidae</taxon>
        <taxon>Boletales</taxon>
        <taxon>Suillineae</taxon>
        <taxon>Suillaceae</taxon>
        <taxon>Suillus</taxon>
    </lineage>
</organism>
<evidence type="ECO:0008006" key="4">
    <source>
        <dbReference type="Google" id="ProtNLM"/>
    </source>
</evidence>
<sequence>MMMILFLSCNSASVAVPSSNDQCNRYPLQYRSFYPVPCDGSFCRHTAGAYISPSRDSLKCLDLPRNLIALCCITEARSQINGYMIRPGPTAQSYSSML</sequence>